<name>A0A660SGT6_UNCT6</name>
<sequence length="276" mass="33366">MRRIFRIVLWLFIFAAVFQIYVLNSNLIDIYSYRDKFIQNVDYIPKEMTNPHLATDFNLLYADYIWFKSLQYYGDRKEKKADVLYLNNIFNSITNLDPYFEQSYSFGATLIGTDGNNWEECQKLLKKGMINIPDSWRMPFFLGFFSYIWYKNYNAAEYWFRVAIKKPDCPEKISHFIPFMHLKMGDYYTGMLLWIEIYNNAQNDREREGSLNNIKNYAKIYLTKAHRKYREDYGYVPENLRTLINEQYVKGIPTLPDKSIFYYNRKKDSVLVYKKE</sequence>
<protein>
    <recommendedName>
        <fullName evidence="3">Tetratricopeptide repeat protein</fullName>
    </recommendedName>
</protein>
<reference evidence="1 2" key="1">
    <citation type="submission" date="2018-06" db="EMBL/GenBank/DDBJ databases">
        <title>Extensive metabolic versatility and redundancy in microbially diverse, dynamic hydrothermal sediments.</title>
        <authorList>
            <person name="Dombrowski N."/>
            <person name="Teske A."/>
            <person name="Baker B.J."/>
        </authorList>
    </citation>
    <scope>NUCLEOTIDE SEQUENCE [LARGE SCALE GENOMIC DNA]</scope>
    <source>
        <strain evidence="1">B10_G13</strain>
    </source>
</reference>
<evidence type="ECO:0000313" key="1">
    <source>
        <dbReference type="EMBL" id="RKX70004.1"/>
    </source>
</evidence>
<comment type="caution">
    <text evidence="1">The sequence shown here is derived from an EMBL/GenBank/DDBJ whole genome shotgun (WGS) entry which is preliminary data.</text>
</comment>
<evidence type="ECO:0000313" key="2">
    <source>
        <dbReference type="Proteomes" id="UP000271125"/>
    </source>
</evidence>
<dbReference type="AlphaFoldDB" id="A0A660SGT6"/>
<organism evidence="1 2">
    <name type="scientific">candidate division TA06 bacterium</name>
    <dbReference type="NCBI Taxonomy" id="2250710"/>
    <lineage>
        <taxon>Bacteria</taxon>
        <taxon>Bacteria division TA06</taxon>
    </lineage>
</organism>
<proteinExistence type="predicted"/>
<gene>
    <name evidence="1" type="ORF">DRP43_03825</name>
</gene>
<evidence type="ECO:0008006" key="3">
    <source>
        <dbReference type="Google" id="ProtNLM"/>
    </source>
</evidence>
<dbReference type="EMBL" id="QNBD01000158">
    <property type="protein sequence ID" value="RKX70004.1"/>
    <property type="molecule type" value="Genomic_DNA"/>
</dbReference>
<dbReference type="Proteomes" id="UP000271125">
    <property type="component" value="Unassembled WGS sequence"/>
</dbReference>
<accession>A0A660SGT6</accession>